<dbReference type="RefSeq" id="WP_344916617.1">
    <property type="nucleotide sequence ID" value="NZ_BAAAYO010000020.1"/>
</dbReference>
<comment type="caution">
    <text evidence="3">The sequence shown here is derived from an EMBL/GenBank/DDBJ whole genome shotgun (WGS) entry which is preliminary data.</text>
</comment>
<dbReference type="InterPro" id="IPR028345">
    <property type="entry name" value="Antibiotic_NAT-like"/>
</dbReference>
<keyword evidence="4" id="KW-1185">Reference proteome</keyword>
<sequence>MREIHRRYYEQPEGLSGGAPGGDSPVNVHPNDETSTPDLDRIRSDVEQILRELVQFGQIGRSHIVVIGTSTSEVLGHRIGTAGTEDVAERIFQAVEAVRRDVGFYPAFQCCEHLNRALVVDRELLERYPQLEEVAVVPVRKAGGSMAAYAFRQLNDACVVETIAAHAGLDIGDTFIGMHLRRVAVPARPSVRTIGHAHVTMAYTRPKLIGGARAVYTVEQVAESTDSCE</sequence>
<organism evidence="3 4">
    <name type="scientific">Paenibacillus hodogayensis</name>
    <dbReference type="NCBI Taxonomy" id="279208"/>
    <lineage>
        <taxon>Bacteria</taxon>
        <taxon>Bacillati</taxon>
        <taxon>Bacillota</taxon>
        <taxon>Bacilli</taxon>
        <taxon>Bacillales</taxon>
        <taxon>Paenibacillaceae</taxon>
        <taxon>Paenibacillus</taxon>
    </lineage>
</organism>
<dbReference type="Pfam" id="PF04260">
    <property type="entry name" value="DUF436"/>
    <property type="match status" value="1"/>
</dbReference>
<dbReference type="EMBL" id="JBHMAG010000024">
    <property type="protein sequence ID" value="MFB9756552.1"/>
    <property type="molecule type" value="Genomic_DNA"/>
</dbReference>
<dbReference type="Gene3D" id="3.40.50.10360">
    <property type="entry name" value="Hypothetical protein TT1679"/>
    <property type="match status" value="1"/>
</dbReference>
<feature type="compositionally biased region" description="Basic and acidic residues" evidence="2">
    <location>
        <begin position="1"/>
        <end position="10"/>
    </location>
</feature>
<reference evidence="3 4" key="1">
    <citation type="submission" date="2024-09" db="EMBL/GenBank/DDBJ databases">
        <authorList>
            <person name="Sun Q."/>
            <person name="Mori K."/>
        </authorList>
    </citation>
    <scope>NUCLEOTIDE SEQUENCE [LARGE SCALE GENOMIC DNA]</scope>
    <source>
        <strain evidence="3 4">JCM 12520</strain>
    </source>
</reference>
<name>A0ABV5W7I9_9BACL</name>
<dbReference type="SUPFAM" id="SSF110710">
    <property type="entry name" value="TTHA0583/YokD-like"/>
    <property type="match status" value="1"/>
</dbReference>
<dbReference type="Proteomes" id="UP001589619">
    <property type="component" value="Unassembled WGS sequence"/>
</dbReference>
<feature type="region of interest" description="Disordered" evidence="2">
    <location>
        <begin position="1"/>
        <end position="39"/>
    </location>
</feature>
<comment type="similarity">
    <text evidence="1">Belongs to the UPF0340 family.</text>
</comment>
<proteinExistence type="inferred from homology"/>
<accession>A0ABV5W7I9</accession>
<evidence type="ECO:0000256" key="2">
    <source>
        <dbReference type="SAM" id="MobiDB-lite"/>
    </source>
</evidence>
<dbReference type="HAMAP" id="MF_00800">
    <property type="entry name" value="UPF0340"/>
    <property type="match status" value="1"/>
</dbReference>
<gene>
    <name evidence="3" type="ORF">ACFFNY_33665</name>
</gene>
<dbReference type="NCBIfam" id="TIGR01440">
    <property type="entry name" value="TIGR01440 family protein"/>
    <property type="match status" value="1"/>
</dbReference>
<dbReference type="InterPro" id="IPR006340">
    <property type="entry name" value="DUF436"/>
</dbReference>
<evidence type="ECO:0000256" key="1">
    <source>
        <dbReference type="HAMAP-Rule" id="MF_00800"/>
    </source>
</evidence>
<protein>
    <recommendedName>
        <fullName evidence="1">UPF0340 protein ACFFNY_33665</fullName>
    </recommendedName>
</protein>
<evidence type="ECO:0000313" key="4">
    <source>
        <dbReference type="Proteomes" id="UP001589619"/>
    </source>
</evidence>
<evidence type="ECO:0000313" key="3">
    <source>
        <dbReference type="EMBL" id="MFB9756552.1"/>
    </source>
</evidence>